<dbReference type="Gene3D" id="1.20.1250.20">
    <property type="entry name" value="MFS general substrate transporter like domains"/>
    <property type="match status" value="2"/>
</dbReference>
<feature type="transmembrane region" description="Helical" evidence="7">
    <location>
        <begin position="341"/>
        <end position="360"/>
    </location>
</feature>
<gene>
    <name evidence="9" type="ORF">BDW59DRAFT_175996</name>
</gene>
<evidence type="ECO:0000256" key="5">
    <source>
        <dbReference type="ARBA" id="ARBA00022989"/>
    </source>
</evidence>
<reference evidence="9 10" key="1">
    <citation type="submission" date="2024-07" db="EMBL/GenBank/DDBJ databases">
        <title>Section-level genome sequencing and comparative genomics of Aspergillus sections Usti and Cavernicolus.</title>
        <authorList>
            <consortium name="Lawrence Berkeley National Laboratory"/>
            <person name="Nybo J.L."/>
            <person name="Vesth T.C."/>
            <person name="Theobald S."/>
            <person name="Frisvad J.C."/>
            <person name="Larsen T.O."/>
            <person name="Kjaerboelling I."/>
            <person name="Rothschild-Mancinelli K."/>
            <person name="Lyhne E.K."/>
            <person name="Kogle M.E."/>
            <person name="Barry K."/>
            <person name="Clum A."/>
            <person name="Na H."/>
            <person name="Ledsgaard L."/>
            <person name="Lin J."/>
            <person name="Lipzen A."/>
            <person name="Kuo A."/>
            <person name="Riley R."/>
            <person name="Mondo S."/>
            <person name="LaButti K."/>
            <person name="Haridas S."/>
            <person name="Pangalinan J."/>
            <person name="Salamov A.A."/>
            <person name="Simmons B.A."/>
            <person name="Magnuson J.K."/>
            <person name="Chen J."/>
            <person name="Drula E."/>
            <person name="Henrissat B."/>
            <person name="Wiebenga A."/>
            <person name="Lubbers R.J."/>
            <person name="Gomes A.C."/>
            <person name="Makela M.R."/>
            <person name="Stajich J."/>
            <person name="Grigoriev I.V."/>
            <person name="Mortensen U.H."/>
            <person name="De vries R.P."/>
            <person name="Baker S.E."/>
            <person name="Andersen M.R."/>
        </authorList>
    </citation>
    <scope>NUCLEOTIDE SEQUENCE [LARGE SCALE GENOMIC DNA]</scope>
    <source>
        <strain evidence="9 10">CBS 600.67</strain>
    </source>
</reference>
<proteinExistence type="inferred from homology"/>
<dbReference type="InterPro" id="IPR051788">
    <property type="entry name" value="MFS_Transporter"/>
</dbReference>
<keyword evidence="5 7" id="KW-1133">Transmembrane helix</keyword>
<feature type="domain" description="Major facilitator superfamily (MFS) profile" evidence="8">
    <location>
        <begin position="59"/>
        <end position="456"/>
    </location>
</feature>
<feature type="transmembrane region" description="Helical" evidence="7">
    <location>
        <begin position="430"/>
        <end position="452"/>
    </location>
</feature>
<evidence type="ECO:0000256" key="6">
    <source>
        <dbReference type="ARBA" id="ARBA00023136"/>
    </source>
</evidence>
<feature type="transmembrane region" description="Helical" evidence="7">
    <location>
        <begin position="183"/>
        <end position="204"/>
    </location>
</feature>
<protein>
    <submittedName>
        <fullName evidence="9">Major facilitator superfamily domain-containing protein</fullName>
    </submittedName>
</protein>
<comment type="subcellular location">
    <subcellularLocation>
        <location evidence="1">Endomembrane system</location>
        <topology evidence="1">Multi-pass membrane protein</topology>
    </subcellularLocation>
</comment>
<feature type="transmembrane region" description="Helical" evidence="7">
    <location>
        <begin position="92"/>
        <end position="112"/>
    </location>
</feature>
<dbReference type="PROSITE" id="PS50850">
    <property type="entry name" value="MFS"/>
    <property type="match status" value="1"/>
</dbReference>
<evidence type="ECO:0000256" key="7">
    <source>
        <dbReference type="SAM" id="Phobius"/>
    </source>
</evidence>
<name>A0ABR4HK79_9EURO</name>
<evidence type="ECO:0000256" key="1">
    <source>
        <dbReference type="ARBA" id="ARBA00004127"/>
    </source>
</evidence>
<dbReference type="EMBL" id="JBFXLS010000108">
    <property type="protein sequence ID" value="KAL2815801.1"/>
    <property type="molecule type" value="Genomic_DNA"/>
</dbReference>
<evidence type="ECO:0000259" key="8">
    <source>
        <dbReference type="PROSITE" id="PS50850"/>
    </source>
</evidence>
<feature type="transmembrane region" description="Helical" evidence="7">
    <location>
        <begin position="210"/>
        <end position="233"/>
    </location>
</feature>
<feature type="transmembrane region" description="Helical" evidence="7">
    <location>
        <begin position="366"/>
        <end position="389"/>
    </location>
</feature>
<feature type="transmembrane region" description="Helical" evidence="7">
    <location>
        <begin position="150"/>
        <end position="171"/>
    </location>
</feature>
<evidence type="ECO:0000256" key="2">
    <source>
        <dbReference type="ARBA" id="ARBA00008335"/>
    </source>
</evidence>
<evidence type="ECO:0000313" key="9">
    <source>
        <dbReference type="EMBL" id="KAL2815801.1"/>
    </source>
</evidence>
<feature type="transmembrane region" description="Helical" evidence="7">
    <location>
        <begin position="274"/>
        <end position="297"/>
    </location>
</feature>
<sequence length="459" mass="49588">MSRILASDDPTTPLLQSARENPVAATDEILESQGDVVGELRGTELALEKWNEPAINAWRVLATFFSFIVVGANDGTYGALVPYLCDYYEVDYVTVSMVFLSPCVGYIVAALVSNWAHTRFGQRGVALLGSGCHIIAYVCCAQHPPYPVLVLLSVLAGLGNGLLDAAWNAWIGVMEDSSRLMGLLHGFYGLGAALAPLTATSLIATRGWHWYNYYYLMAGGALIEILTLAPAFWSARGRSDKGEHQSNSEQGQAKCSWKETLCSSPTIQSLGSPATWIICLFIFIYAGIEITIGGWVFTFLVRQRGIPEFAAGMATFFYWAGLTLGRVLLGFVTTYLRIGKYTVVAYLATCLTAHTVFWLVEEFKVSVIAVALLGFFLGPLFPEAVIALASLLPKHLHIAGIGIAVALGSAGGCVFPFITGALANVVGIQILQPMILLMLTLCLSSWLVLILVSRSETFS</sequence>
<keyword evidence="3" id="KW-0813">Transport</keyword>
<accession>A0ABR4HK79</accession>
<dbReference type="InterPro" id="IPR020846">
    <property type="entry name" value="MFS_dom"/>
</dbReference>
<dbReference type="SUPFAM" id="SSF103473">
    <property type="entry name" value="MFS general substrate transporter"/>
    <property type="match status" value="1"/>
</dbReference>
<dbReference type="Proteomes" id="UP001610335">
    <property type="component" value="Unassembled WGS sequence"/>
</dbReference>
<evidence type="ECO:0000256" key="4">
    <source>
        <dbReference type="ARBA" id="ARBA00022692"/>
    </source>
</evidence>
<feature type="transmembrane region" description="Helical" evidence="7">
    <location>
        <begin position="124"/>
        <end position="144"/>
    </location>
</feature>
<dbReference type="PANTHER" id="PTHR23514:SF3">
    <property type="entry name" value="BYPASS OF STOP CODON PROTEIN 6"/>
    <property type="match status" value="1"/>
</dbReference>
<comment type="caution">
    <text evidence="9">The sequence shown here is derived from an EMBL/GenBank/DDBJ whole genome shotgun (WGS) entry which is preliminary data.</text>
</comment>
<comment type="similarity">
    <text evidence="2">Belongs to the major facilitator superfamily.</text>
</comment>
<dbReference type="Pfam" id="PF07690">
    <property type="entry name" value="MFS_1"/>
    <property type="match status" value="1"/>
</dbReference>
<dbReference type="InterPro" id="IPR036259">
    <property type="entry name" value="MFS_trans_sf"/>
</dbReference>
<keyword evidence="4 7" id="KW-0812">Transmembrane</keyword>
<feature type="transmembrane region" description="Helical" evidence="7">
    <location>
        <begin position="57"/>
        <end position="80"/>
    </location>
</feature>
<dbReference type="InterPro" id="IPR011701">
    <property type="entry name" value="MFS"/>
</dbReference>
<keyword evidence="10" id="KW-1185">Reference proteome</keyword>
<dbReference type="PANTHER" id="PTHR23514">
    <property type="entry name" value="BYPASS OF STOP CODON PROTEIN 6"/>
    <property type="match status" value="1"/>
</dbReference>
<feature type="transmembrane region" description="Helical" evidence="7">
    <location>
        <begin position="396"/>
        <end position="418"/>
    </location>
</feature>
<organism evidence="9 10">
    <name type="scientific">Aspergillus cavernicola</name>
    <dbReference type="NCBI Taxonomy" id="176166"/>
    <lineage>
        <taxon>Eukaryota</taxon>
        <taxon>Fungi</taxon>
        <taxon>Dikarya</taxon>
        <taxon>Ascomycota</taxon>
        <taxon>Pezizomycotina</taxon>
        <taxon>Eurotiomycetes</taxon>
        <taxon>Eurotiomycetidae</taxon>
        <taxon>Eurotiales</taxon>
        <taxon>Aspergillaceae</taxon>
        <taxon>Aspergillus</taxon>
        <taxon>Aspergillus subgen. Nidulantes</taxon>
    </lineage>
</organism>
<keyword evidence="6 7" id="KW-0472">Membrane</keyword>
<feature type="transmembrane region" description="Helical" evidence="7">
    <location>
        <begin position="309"/>
        <end position="329"/>
    </location>
</feature>
<evidence type="ECO:0000256" key="3">
    <source>
        <dbReference type="ARBA" id="ARBA00022448"/>
    </source>
</evidence>
<evidence type="ECO:0000313" key="10">
    <source>
        <dbReference type="Proteomes" id="UP001610335"/>
    </source>
</evidence>